<keyword evidence="3 11" id="KW-0328">Glycosyltransferase</keyword>
<evidence type="ECO:0000313" key="13">
    <source>
        <dbReference type="Proteomes" id="UP000215335"/>
    </source>
</evidence>
<keyword evidence="10" id="KW-0325">Glycoprotein</keyword>
<protein>
    <recommendedName>
        <fullName evidence="11">Hexosyltransferase</fullName>
        <ecNumber evidence="11">2.4.1.-</ecNumber>
    </recommendedName>
</protein>
<dbReference type="Proteomes" id="UP000215335">
    <property type="component" value="Unassembled WGS sequence"/>
</dbReference>
<feature type="transmembrane region" description="Helical" evidence="11">
    <location>
        <begin position="7"/>
        <end position="32"/>
    </location>
</feature>
<keyword evidence="9 11" id="KW-0472">Membrane</keyword>
<evidence type="ECO:0000256" key="10">
    <source>
        <dbReference type="ARBA" id="ARBA00023180"/>
    </source>
</evidence>
<dbReference type="FunFam" id="3.90.550.50:FF:000001">
    <property type="entry name" value="Hexosyltransferase"/>
    <property type="match status" value="1"/>
</dbReference>
<sequence>MLDKKHFTTFVLFGAGFFTVLLISGCLLVWFVNNYSNIHVNLSSNVVSSRYFLMLSNNDSKNTQSYIFNKLTIDDETTLIDFKKFKFIINRSICNETNPFLVMLIHSAPSNFKKRHVIRETWGRSLSSIATLFLIGFSEKYQIQLEEENTEYQDIIQGNFFDSYRNITYKHVMALKWVTYYCPHARYMLKLDDDVFVHVQALVEFLRNRLLSTNSKRLILCDTISSSMVKRSWRSKWRVSPKDYADIKYPRYCAGWAILYSSDVVFLLYKEAQKQPYFWIDDVHITGTLAKNINLTQTSLHSMILSENMMKLLLQNSNIKKKFFLGPPNLMENEIRSLNNALAINKRK</sequence>
<evidence type="ECO:0000256" key="3">
    <source>
        <dbReference type="ARBA" id="ARBA00022676"/>
    </source>
</evidence>
<dbReference type="AlphaFoldDB" id="A0A232F8C6"/>
<comment type="caution">
    <text evidence="12">The sequence shown here is derived from an EMBL/GenBank/DDBJ whole genome shotgun (WGS) entry which is preliminary data.</text>
</comment>
<evidence type="ECO:0000256" key="2">
    <source>
        <dbReference type="ARBA" id="ARBA00008661"/>
    </source>
</evidence>
<keyword evidence="6 11" id="KW-0735">Signal-anchor</keyword>
<dbReference type="EMBL" id="NNAY01000777">
    <property type="protein sequence ID" value="OXU26557.1"/>
    <property type="molecule type" value="Genomic_DNA"/>
</dbReference>
<evidence type="ECO:0000256" key="4">
    <source>
        <dbReference type="ARBA" id="ARBA00022679"/>
    </source>
</evidence>
<evidence type="ECO:0000256" key="7">
    <source>
        <dbReference type="ARBA" id="ARBA00022989"/>
    </source>
</evidence>
<dbReference type="PROSITE" id="PS51257">
    <property type="entry name" value="PROKAR_LIPOPROTEIN"/>
    <property type="match status" value="1"/>
</dbReference>
<name>A0A232F8C6_9HYME</name>
<keyword evidence="8 11" id="KW-0333">Golgi apparatus</keyword>
<evidence type="ECO:0000256" key="9">
    <source>
        <dbReference type="ARBA" id="ARBA00023136"/>
    </source>
</evidence>
<dbReference type="PANTHER" id="PTHR11214:SF376">
    <property type="entry name" value="HEXOSYLTRANSFERASE"/>
    <property type="match status" value="1"/>
</dbReference>
<organism evidence="12 13">
    <name type="scientific">Trichomalopsis sarcophagae</name>
    <dbReference type="NCBI Taxonomy" id="543379"/>
    <lineage>
        <taxon>Eukaryota</taxon>
        <taxon>Metazoa</taxon>
        <taxon>Ecdysozoa</taxon>
        <taxon>Arthropoda</taxon>
        <taxon>Hexapoda</taxon>
        <taxon>Insecta</taxon>
        <taxon>Pterygota</taxon>
        <taxon>Neoptera</taxon>
        <taxon>Endopterygota</taxon>
        <taxon>Hymenoptera</taxon>
        <taxon>Apocrita</taxon>
        <taxon>Proctotrupomorpha</taxon>
        <taxon>Chalcidoidea</taxon>
        <taxon>Pteromalidae</taxon>
        <taxon>Pteromalinae</taxon>
        <taxon>Trichomalopsis</taxon>
    </lineage>
</organism>
<dbReference type="GO" id="GO:0016758">
    <property type="term" value="F:hexosyltransferase activity"/>
    <property type="evidence" value="ECO:0007669"/>
    <property type="project" value="InterPro"/>
</dbReference>
<evidence type="ECO:0000313" key="12">
    <source>
        <dbReference type="EMBL" id="OXU26557.1"/>
    </source>
</evidence>
<reference evidence="12 13" key="1">
    <citation type="journal article" date="2017" name="Curr. Biol.">
        <title>The Evolution of Venom by Co-option of Single-Copy Genes.</title>
        <authorList>
            <person name="Martinson E.O."/>
            <person name="Mrinalini"/>
            <person name="Kelkar Y.D."/>
            <person name="Chang C.H."/>
            <person name="Werren J.H."/>
        </authorList>
    </citation>
    <scope>NUCLEOTIDE SEQUENCE [LARGE SCALE GENOMIC DNA]</scope>
    <source>
        <strain evidence="12 13">Alberta</strain>
        <tissue evidence="12">Whole body</tissue>
    </source>
</reference>
<dbReference type="PANTHER" id="PTHR11214">
    <property type="entry name" value="BETA-1,3-N-ACETYLGLUCOSAMINYLTRANSFERASE"/>
    <property type="match status" value="1"/>
</dbReference>
<proteinExistence type="inferred from homology"/>
<dbReference type="STRING" id="543379.A0A232F8C6"/>
<accession>A0A232F8C6</accession>
<gene>
    <name evidence="12" type="ORF">TSAR_014711</name>
</gene>
<keyword evidence="13" id="KW-1185">Reference proteome</keyword>
<evidence type="ECO:0000256" key="6">
    <source>
        <dbReference type="ARBA" id="ARBA00022968"/>
    </source>
</evidence>
<dbReference type="GO" id="GO:0006493">
    <property type="term" value="P:protein O-linked glycosylation"/>
    <property type="evidence" value="ECO:0007669"/>
    <property type="project" value="TreeGrafter"/>
</dbReference>
<dbReference type="GO" id="GO:0000139">
    <property type="term" value="C:Golgi membrane"/>
    <property type="evidence" value="ECO:0007669"/>
    <property type="project" value="UniProtKB-SubCell"/>
</dbReference>
<keyword evidence="4" id="KW-0808">Transferase</keyword>
<evidence type="ECO:0000256" key="11">
    <source>
        <dbReference type="RuleBase" id="RU363063"/>
    </source>
</evidence>
<dbReference type="EC" id="2.4.1.-" evidence="11"/>
<evidence type="ECO:0000256" key="1">
    <source>
        <dbReference type="ARBA" id="ARBA00004323"/>
    </source>
</evidence>
<comment type="subcellular location">
    <subcellularLocation>
        <location evidence="1 11">Golgi apparatus membrane</location>
        <topology evidence="1 11">Single-pass type II membrane protein</topology>
    </subcellularLocation>
</comment>
<dbReference type="OrthoDB" id="115198at2759"/>
<dbReference type="Gene3D" id="3.90.550.50">
    <property type="match status" value="1"/>
</dbReference>
<dbReference type="Pfam" id="PF01762">
    <property type="entry name" value="Galactosyl_T"/>
    <property type="match status" value="1"/>
</dbReference>
<dbReference type="InterPro" id="IPR002659">
    <property type="entry name" value="Glyco_trans_31"/>
</dbReference>
<evidence type="ECO:0000256" key="8">
    <source>
        <dbReference type="ARBA" id="ARBA00023034"/>
    </source>
</evidence>
<keyword evidence="7 11" id="KW-1133">Transmembrane helix</keyword>
<comment type="similarity">
    <text evidence="2 11">Belongs to the glycosyltransferase 31 family.</text>
</comment>
<keyword evidence="5 11" id="KW-0812">Transmembrane</keyword>
<evidence type="ECO:0000256" key="5">
    <source>
        <dbReference type="ARBA" id="ARBA00022692"/>
    </source>
</evidence>